<dbReference type="PROSITE" id="PS00194">
    <property type="entry name" value="THIOREDOXIN_1"/>
    <property type="match status" value="1"/>
</dbReference>
<feature type="domain" description="Thioredoxin" evidence="7">
    <location>
        <begin position="37"/>
        <end position="179"/>
    </location>
</feature>
<keyword evidence="3" id="KW-0201">Cytochrome c-type biogenesis</keyword>
<dbReference type="CDD" id="cd03010">
    <property type="entry name" value="TlpA_like_DsbE"/>
    <property type="match status" value="1"/>
</dbReference>
<dbReference type="OrthoDB" id="9799347at2"/>
<dbReference type="PANTHER" id="PTHR42852:SF6">
    <property type="entry name" value="THIOL:DISULFIDE INTERCHANGE PROTEIN DSBE"/>
    <property type="match status" value="1"/>
</dbReference>
<keyword evidence="6" id="KW-0472">Membrane</keyword>
<feature type="transmembrane region" description="Helical" evidence="6">
    <location>
        <begin position="7"/>
        <end position="27"/>
    </location>
</feature>
<dbReference type="PANTHER" id="PTHR42852">
    <property type="entry name" value="THIOL:DISULFIDE INTERCHANGE PROTEIN DSBE"/>
    <property type="match status" value="1"/>
</dbReference>
<dbReference type="GO" id="GO:0030288">
    <property type="term" value="C:outer membrane-bounded periplasmic space"/>
    <property type="evidence" value="ECO:0007669"/>
    <property type="project" value="InterPro"/>
</dbReference>
<keyword evidence="6" id="KW-1133">Transmembrane helix</keyword>
<comment type="subcellular location">
    <subcellularLocation>
        <location evidence="1">Cell envelope</location>
    </subcellularLocation>
</comment>
<dbReference type="SUPFAM" id="SSF52833">
    <property type="entry name" value="Thioredoxin-like"/>
    <property type="match status" value="1"/>
</dbReference>
<dbReference type="InterPro" id="IPR013740">
    <property type="entry name" value="Redoxin"/>
</dbReference>
<organism evidence="8 9">
    <name type="scientific">Paracoccus alkenifer</name>
    <dbReference type="NCBI Taxonomy" id="65735"/>
    <lineage>
        <taxon>Bacteria</taxon>
        <taxon>Pseudomonadati</taxon>
        <taxon>Pseudomonadota</taxon>
        <taxon>Alphaproteobacteria</taxon>
        <taxon>Rhodobacterales</taxon>
        <taxon>Paracoccaceae</taxon>
        <taxon>Paracoccus</taxon>
    </lineage>
</organism>
<dbReference type="NCBIfam" id="TIGR00385">
    <property type="entry name" value="dsbE"/>
    <property type="match status" value="1"/>
</dbReference>
<keyword evidence="5" id="KW-0676">Redox-active center</keyword>
<keyword evidence="4" id="KW-1015">Disulfide bond</keyword>
<evidence type="ECO:0000256" key="1">
    <source>
        <dbReference type="ARBA" id="ARBA00004196"/>
    </source>
</evidence>
<dbReference type="InterPro" id="IPR004799">
    <property type="entry name" value="Periplasmic_diS_OxRdtase_DsbE"/>
</dbReference>
<evidence type="ECO:0000256" key="2">
    <source>
        <dbReference type="ARBA" id="ARBA00007758"/>
    </source>
</evidence>
<dbReference type="GO" id="GO:0017004">
    <property type="term" value="P:cytochrome complex assembly"/>
    <property type="evidence" value="ECO:0007669"/>
    <property type="project" value="UniProtKB-KW"/>
</dbReference>
<keyword evidence="9" id="KW-1185">Reference proteome</keyword>
<dbReference type="InterPro" id="IPR036249">
    <property type="entry name" value="Thioredoxin-like_sf"/>
</dbReference>
<evidence type="ECO:0000259" key="7">
    <source>
        <dbReference type="PROSITE" id="PS51352"/>
    </source>
</evidence>
<evidence type="ECO:0000313" key="9">
    <source>
        <dbReference type="Proteomes" id="UP000199125"/>
    </source>
</evidence>
<reference evidence="9" key="1">
    <citation type="submission" date="2016-10" db="EMBL/GenBank/DDBJ databases">
        <authorList>
            <person name="Varghese N."/>
            <person name="Submissions S."/>
        </authorList>
    </citation>
    <scope>NUCLEOTIDE SEQUENCE [LARGE SCALE GENOMIC DNA]</scope>
    <source>
        <strain evidence="9">DSM 11593</strain>
    </source>
</reference>
<dbReference type="RefSeq" id="WP_090844947.1">
    <property type="nucleotide sequence ID" value="NZ_FNXG01000001.1"/>
</dbReference>
<evidence type="ECO:0000256" key="4">
    <source>
        <dbReference type="ARBA" id="ARBA00023157"/>
    </source>
</evidence>
<evidence type="ECO:0000256" key="3">
    <source>
        <dbReference type="ARBA" id="ARBA00022748"/>
    </source>
</evidence>
<protein>
    <submittedName>
        <fullName evidence="8">Cytochrome c biogenesis protein CcmG, thiol:disulfide interchange protein DsbE</fullName>
    </submittedName>
</protein>
<proteinExistence type="inferred from homology"/>
<name>A0A1H6JQ54_9RHOB</name>
<dbReference type="InterPro" id="IPR050553">
    <property type="entry name" value="Thioredoxin_ResA/DsbE_sf"/>
</dbReference>
<evidence type="ECO:0000256" key="6">
    <source>
        <dbReference type="SAM" id="Phobius"/>
    </source>
</evidence>
<evidence type="ECO:0000256" key="5">
    <source>
        <dbReference type="ARBA" id="ARBA00023284"/>
    </source>
</evidence>
<comment type="similarity">
    <text evidence="2">Belongs to the thioredoxin family. DsbE subfamily.</text>
</comment>
<dbReference type="Proteomes" id="UP000199125">
    <property type="component" value="Unassembled WGS sequence"/>
</dbReference>
<dbReference type="PROSITE" id="PS51352">
    <property type="entry name" value="THIOREDOXIN_2"/>
    <property type="match status" value="1"/>
</dbReference>
<dbReference type="STRING" id="65735.SAMN04488075_0468"/>
<dbReference type="Gene3D" id="3.40.30.10">
    <property type="entry name" value="Glutaredoxin"/>
    <property type="match status" value="1"/>
</dbReference>
<dbReference type="Pfam" id="PF08534">
    <property type="entry name" value="Redoxin"/>
    <property type="match status" value="1"/>
</dbReference>
<sequence>MARISPLAVIPPLIFAGLAAMFMWGMGRDDPNALPSTLIGQQAPPVSGTTLPGKTQLTDADLRGNGVVLVNFWASWCPPCRAEHPTLTALAAEDGVTVVGIDLKDPEPAALRFLSEHGDPYAKLGTDPSGRTAIEWGVTAPPETFILDNEGRVLHRHAGPLVREDYTNRFRPELDKALAAGR</sequence>
<accession>A0A1H6JQ54</accession>
<dbReference type="AlphaFoldDB" id="A0A1H6JQ54"/>
<dbReference type="InterPro" id="IPR013766">
    <property type="entry name" value="Thioredoxin_domain"/>
</dbReference>
<evidence type="ECO:0000313" key="8">
    <source>
        <dbReference type="EMBL" id="SEH63032.1"/>
    </source>
</evidence>
<gene>
    <name evidence="8" type="ORF">SAMN04488075_0468</name>
</gene>
<dbReference type="EMBL" id="FNXG01000001">
    <property type="protein sequence ID" value="SEH63032.1"/>
    <property type="molecule type" value="Genomic_DNA"/>
</dbReference>
<dbReference type="GO" id="GO:0015036">
    <property type="term" value="F:disulfide oxidoreductase activity"/>
    <property type="evidence" value="ECO:0007669"/>
    <property type="project" value="InterPro"/>
</dbReference>
<dbReference type="InterPro" id="IPR017937">
    <property type="entry name" value="Thioredoxin_CS"/>
</dbReference>
<keyword evidence="6" id="KW-0812">Transmembrane</keyword>